<evidence type="ECO:0000256" key="2">
    <source>
        <dbReference type="ARBA" id="ARBA00004687"/>
    </source>
</evidence>
<accession>A0A7M5V2Y5</accession>
<feature type="transmembrane region" description="Helical" evidence="11">
    <location>
        <begin position="424"/>
        <end position="441"/>
    </location>
</feature>
<feature type="transmembrane region" description="Helical" evidence="11">
    <location>
        <begin position="9"/>
        <end position="29"/>
    </location>
</feature>
<dbReference type="Pfam" id="PF01663">
    <property type="entry name" value="Phosphodiest"/>
    <property type="match status" value="1"/>
</dbReference>
<dbReference type="UniPathway" id="UPA00196"/>
<feature type="transmembrane region" description="Helical" evidence="11">
    <location>
        <begin position="383"/>
        <end position="403"/>
    </location>
</feature>
<keyword evidence="7" id="KW-0256">Endoplasmic reticulum</keyword>
<feature type="transmembrane region" description="Helical" evidence="11">
    <location>
        <begin position="461"/>
        <end position="484"/>
    </location>
</feature>
<dbReference type="InterPro" id="IPR037674">
    <property type="entry name" value="PIG-G_N"/>
</dbReference>
<keyword evidence="5" id="KW-0808">Transferase</keyword>
<keyword evidence="10" id="KW-0325">Glycoprotein</keyword>
<proteinExistence type="inferred from homology"/>
<dbReference type="GO" id="GO:0006506">
    <property type="term" value="P:GPI anchor biosynthetic process"/>
    <property type="evidence" value="ECO:0007669"/>
    <property type="project" value="UniProtKB-UniPathway"/>
</dbReference>
<dbReference type="EnsemblMetazoa" id="CLYHEMT006662.1">
    <property type="protein sequence ID" value="CLYHEMP006662.1"/>
    <property type="gene ID" value="CLYHEMG006662"/>
</dbReference>
<dbReference type="AlphaFoldDB" id="A0A7M5V2Y5"/>
<dbReference type="InterPro" id="IPR002591">
    <property type="entry name" value="Phosphodiest/P_Trfase"/>
</dbReference>
<dbReference type="OrthoDB" id="272139at2759"/>
<dbReference type="GO" id="GO:0051267">
    <property type="term" value="F:CP2 mannose-ethanolamine phosphotransferase activity"/>
    <property type="evidence" value="ECO:0007669"/>
    <property type="project" value="TreeGrafter"/>
</dbReference>
<evidence type="ECO:0000256" key="7">
    <source>
        <dbReference type="ARBA" id="ARBA00022824"/>
    </source>
</evidence>
<dbReference type="InterPro" id="IPR039527">
    <property type="entry name" value="PIGG/GPI7"/>
</dbReference>
<keyword evidence="8 11" id="KW-1133">Transmembrane helix</keyword>
<evidence type="ECO:0000256" key="11">
    <source>
        <dbReference type="SAM" id="Phobius"/>
    </source>
</evidence>
<dbReference type="Pfam" id="PF19316">
    <property type="entry name" value="PIGO_PIGG"/>
    <property type="match status" value="1"/>
</dbReference>
<comment type="subcellular location">
    <subcellularLocation>
        <location evidence="1">Endoplasmic reticulum membrane</location>
        <topology evidence="1">Multi-pass membrane protein</topology>
    </subcellularLocation>
</comment>
<evidence type="ECO:0000256" key="1">
    <source>
        <dbReference type="ARBA" id="ARBA00004477"/>
    </source>
</evidence>
<evidence type="ECO:0000313" key="13">
    <source>
        <dbReference type="EnsemblMetazoa" id="CLYHEMP006662.1"/>
    </source>
</evidence>
<dbReference type="PANTHER" id="PTHR23072">
    <property type="entry name" value="PHOSPHATIDYLINOSITOL GLYCAN-RELATED"/>
    <property type="match status" value="1"/>
</dbReference>
<feature type="domain" description="GPI ethanolamine phosphate transferase 2 C-terminal" evidence="12">
    <location>
        <begin position="378"/>
        <end position="753"/>
    </location>
</feature>
<name>A0A7M5V2Y5_9CNID</name>
<evidence type="ECO:0000256" key="3">
    <source>
        <dbReference type="ARBA" id="ARBA00005315"/>
    </source>
</evidence>
<feature type="transmembrane region" description="Helical" evidence="11">
    <location>
        <begin position="569"/>
        <end position="588"/>
    </location>
</feature>
<protein>
    <recommendedName>
        <fullName evidence="12">GPI ethanolamine phosphate transferase 2 C-terminal domain-containing protein</fullName>
    </recommendedName>
</protein>
<evidence type="ECO:0000313" key="14">
    <source>
        <dbReference type="Proteomes" id="UP000594262"/>
    </source>
</evidence>
<evidence type="ECO:0000256" key="8">
    <source>
        <dbReference type="ARBA" id="ARBA00022989"/>
    </source>
</evidence>
<dbReference type="PANTHER" id="PTHR23072:SF0">
    <property type="entry name" value="GPI ETHANOLAMINE PHOSPHATE TRANSFERASE 2"/>
    <property type="match status" value="1"/>
</dbReference>
<dbReference type="GO" id="GO:0005789">
    <property type="term" value="C:endoplasmic reticulum membrane"/>
    <property type="evidence" value="ECO:0007669"/>
    <property type="project" value="UniProtKB-SubCell"/>
</dbReference>
<sequence length="754" mass="86868">YQMDGSTSYLLICTVIHLFGCFCFFNGFLPNTNIISTKDFSQNTNLSKRSFRKIDKLVFVLIDALRSDFILDGNHNMPFLQSLIKENQTFSYVSIASSPTVTMPRIKAITSGTIPSFFEFFKNSASKEYTQDNFVQQFHNNNISMVFYGDNTWTKLFPEKFLRSDGTNSFYVNDFYEVDNNVTRHLNPELTTLDWDSMILHYLGLDHIGHTHGPFSPLIQQKLQEMDSIIQRIWLSVKKSNENTMIVITGDHGMSNAGSHGGSSKEEINTPLIFLPTHLHGKPLYKENIRQIDIAVTFSVLFGTEIPKQSIGVPAPFISSIYDFEEMARVKRKLACHFHTLSIPEKDLNELLLDYCNGIHTDDQVIKKASDYLVMNSSSYNDLLMALGIIVIFLSCVLSLIYCQRNLGVGDQNIDEQIKREDKNYTNGFIYFWLFIFQVSQTSSSFIEEEHYLYYYALPSFIMLLIVCQSNILSTPIFILMLLLRLVKSWNQTGVNWIALEDIENYLNANNGSLAATILLGFVFLLLLKKKMMKEYLNIVILVLITSYKLCHCKNYLDQLCNQQSQVSIVKVIYFVILLQTIKTKFQMQSMKTCFMFLALLFLRPSNFPWFTLVVGVECILVEKIIPVMGKRPSYKQISFLLLTLTRFCHFAQGNSNSFATVDISAGMIGLSEYHEIISIIITLIATYSSFLYIFFSMYICLSNHAPTLMKSVGFTIWIYQMIEILLYSIVVFLMRYHLFIWSVFAPKYFYLMV</sequence>
<dbReference type="Gene3D" id="3.40.720.10">
    <property type="entry name" value="Alkaline Phosphatase, subunit A"/>
    <property type="match status" value="1"/>
</dbReference>
<keyword evidence="6 11" id="KW-0812">Transmembrane</keyword>
<keyword evidence="4" id="KW-0337">GPI-anchor biosynthesis</keyword>
<dbReference type="SUPFAM" id="SSF53649">
    <property type="entry name" value="Alkaline phosphatase-like"/>
    <property type="match status" value="1"/>
</dbReference>
<dbReference type="CDD" id="cd16024">
    <property type="entry name" value="GPI_EPT_2"/>
    <property type="match status" value="1"/>
</dbReference>
<feature type="transmembrane region" description="Helical" evidence="11">
    <location>
        <begin position="723"/>
        <end position="745"/>
    </location>
</feature>
<evidence type="ECO:0000256" key="10">
    <source>
        <dbReference type="ARBA" id="ARBA00023180"/>
    </source>
</evidence>
<dbReference type="InterPro" id="IPR045687">
    <property type="entry name" value="PIGG/GPI7_C"/>
</dbReference>
<keyword evidence="9 11" id="KW-0472">Membrane</keyword>
<feature type="transmembrane region" description="Helical" evidence="11">
    <location>
        <begin position="505"/>
        <end position="527"/>
    </location>
</feature>
<reference evidence="13" key="1">
    <citation type="submission" date="2021-01" db="UniProtKB">
        <authorList>
            <consortium name="EnsemblMetazoa"/>
        </authorList>
    </citation>
    <scope>IDENTIFICATION</scope>
</reference>
<comment type="pathway">
    <text evidence="2">Glycolipid biosynthesis; glycosylphosphatidylinositol-anchor biosynthesis.</text>
</comment>
<evidence type="ECO:0000259" key="12">
    <source>
        <dbReference type="Pfam" id="PF19316"/>
    </source>
</evidence>
<dbReference type="Proteomes" id="UP000594262">
    <property type="component" value="Unplaced"/>
</dbReference>
<evidence type="ECO:0000256" key="6">
    <source>
        <dbReference type="ARBA" id="ARBA00022692"/>
    </source>
</evidence>
<keyword evidence="14" id="KW-1185">Reference proteome</keyword>
<dbReference type="InterPro" id="IPR017850">
    <property type="entry name" value="Alkaline_phosphatase_core_sf"/>
</dbReference>
<evidence type="ECO:0000256" key="5">
    <source>
        <dbReference type="ARBA" id="ARBA00022679"/>
    </source>
</evidence>
<organism evidence="13 14">
    <name type="scientific">Clytia hemisphaerica</name>
    <dbReference type="NCBI Taxonomy" id="252671"/>
    <lineage>
        <taxon>Eukaryota</taxon>
        <taxon>Metazoa</taxon>
        <taxon>Cnidaria</taxon>
        <taxon>Hydrozoa</taxon>
        <taxon>Hydroidolina</taxon>
        <taxon>Leptothecata</taxon>
        <taxon>Obeliida</taxon>
        <taxon>Clytiidae</taxon>
        <taxon>Clytia</taxon>
    </lineage>
</organism>
<evidence type="ECO:0000256" key="9">
    <source>
        <dbReference type="ARBA" id="ARBA00023136"/>
    </source>
</evidence>
<evidence type="ECO:0000256" key="4">
    <source>
        <dbReference type="ARBA" id="ARBA00022502"/>
    </source>
</evidence>
<feature type="transmembrane region" description="Helical" evidence="11">
    <location>
        <begin position="677"/>
        <end position="702"/>
    </location>
</feature>
<comment type="similarity">
    <text evidence="3">Belongs to the PIGG/PIGN/PIGO family. PIGG subfamily.</text>
</comment>